<reference evidence="1" key="2">
    <citation type="submission" date="2021-02" db="EMBL/GenBank/DDBJ databases">
        <authorList>
            <person name="Kimball J.A."/>
            <person name="Haas M.W."/>
            <person name="Macchietto M."/>
            <person name="Kono T."/>
            <person name="Duquette J."/>
            <person name="Shao M."/>
        </authorList>
    </citation>
    <scope>NUCLEOTIDE SEQUENCE</scope>
    <source>
        <tissue evidence="1">Fresh leaf tissue</tissue>
    </source>
</reference>
<protein>
    <submittedName>
        <fullName evidence="1">Uncharacterized protein</fullName>
    </submittedName>
</protein>
<dbReference type="Proteomes" id="UP000729402">
    <property type="component" value="Unassembled WGS sequence"/>
</dbReference>
<dbReference type="EMBL" id="JAAALK010000081">
    <property type="protein sequence ID" value="KAG8089431.1"/>
    <property type="molecule type" value="Genomic_DNA"/>
</dbReference>
<evidence type="ECO:0000313" key="2">
    <source>
        <dbReference type="Proteomes" id="UP000729402"/>
    </source>
</evidence>
<reference evidence="1" key="1">
    <citation type="journal article" date="2021" name="bioRxiv">
        <title>Whole Genome Assembly and Annotation of Northern Wild Rice, Zizania palustris L., Supports a Whole Genome Duplication in the Zizania Genus.</title>
        <authorList>
            <person name="Haas M."/>
            <person name="Kono T."/>
            <person name="Macchietto M."/>
            <person name="Millas R."/>
            <person name="McGilp L."/>
            <person name="Shao M."/>
            <person name="Duquette J."/>
            <person name="Hirsch C.N."/>
            <person name="Kimball J."/>
        </authorList>
    </citation>
    <scope>NUCLEOTIDE SEQUENCE</scope>
    <source>
        <tissue evidence="1">Fresh leaf tissue</tissue>
    </source>
</reference>
<dbReference type="AlphaFoldDB" id="A0A8J5WH41"/>
<sequence>MCTSRWQCMSHTLGLSATNRMMDQLVDEHCHYVPLRWVDEVELLGVLLGVEVTEALGEDVEVVAVDVDGLVLRRDTASSPGPTATSHGGCFAPCSRTAPVGTPRSRW</sequence>
<gene>
    <name evidence="1" type="ORF">GUJ93_ZPchr0011g28920</name>
</gene>
<comment type="caution">
    <text evidence="1">The sequence shown here is derived from an EMBL/GenBank/DDBJ whole genome shotgun (WGS) entry which is preliminary data.</text>
</comment>
<name>A0A8J5WH41_ZIZPA</name>
<proteinExistence type="predicted"/>
<accession>A0A8J5WH41</accession>
<keyword evidence="2" id="KW-1185">Reference proteome</keyword>
<evidence type="ECO:0000313" key="1">
    <source>
        <dbReference type="EMBL" id="KAG8089431.1"/>
    </source>
</evidence>
<organism evidence="1 2">
    <name type="scientific">Zizania palustris</name>
    <name type="common">Northern wild rice</name>
    <dbReference type="NCBI Taxonomy" id="103762"/>
    <lineage>
        <taxon>Eukaryota</taxon>
        <taxon>Viridiplantae</taxon>
        <taxon>Streptophyta</taxon>
        <taxon>Embryophyta</taxon>
        <taxon>Tracheophyta</taxon>
        <taxon>Spermatophyta</taxon>
        <taxon>Magnoliopsida</taxon>
        <taxon>Liliopsida</taxon>
        <taxon>Poales</taxon>
        <taxon>Poaceae</taxon>
        <taxon>BOP clade</taxon>
        <taxon>Oryzoideae</taxon>
        <taxon>Oryzeae</taxon>
        <taxon>Zizaniinae</taxon>
        <taxon>Zizania</taxon>
    </lineage>
</organism>